<keyword evidence="3 4" id="KW-0408">Iron</keyword>
<dbReference type="PANTHER" id="PTHR47197">
    <property type="entry name" value="PROTEIN NIRF"/>
    <property type="match status" value="1"/>
</dbReference>
<dbReference type="InterPro" id="IPR036909">
    <property type="entry name" value="Cyt_c-like_dom_sf"/>
</dbReference>
<dbReference type="RefSeq" id="WP_069962729.1">
    <property type="nucleotide sequence ID" value="NZ_CP016094.1"/>
</dbReference>
<feature type="chain" id="PRO_5009105339" description="Cytochrome c domain-containing protein" evidence="6">
    <location>
        <begin position="26"/>
        <end position="1050"/>
    </location>
</feature>
<dbReference type="Gene3D" id="2.130.10.10">
    <property type="entry name" value="YVTN repeat-like/Quinoprotein amine dehydrogenase"/>
    <property type="match status" value="1"/>
</dbReference>
<dbReference type="SUPFAM" id="SSF46626">
    <property type="entry name" value="Cytochrome c"/>
    <property type="match status" value="1"/>
</dbReference>
<evidence type="ECO:0000256" key="6">
    <source>
        <dbReference type="SAM" id="SignalP"/>
    </source>
</evidence>
<dbReference type="InterPro" id="IPR011045">
    <property type="entry name" value="N2O_reductase_N"/>
</dbReference>
<protein>
    <recommendedName>
        <fullName evidence="7">Cytochrome c domain-containing protein</fullName>
    </recommendedName>
</protein>
<evidence type="ECO:0000256" key="5">
    <source>
        <dbReference type="SAM" id="MobiDB-lite"/>
    </source>
</evidence>
<keyword evidence="2 4" id="KW-0479">Metal-binding</keyword>
<dbReference type="InterPro" id="IPR051200">
    <property type="entry name" value="Host-pathogen_enzymatic-act"/>
</dbReference>
<evidence type="ECO:0000256" key="3">
    <source>
        <dbReference type="ARBA" id="ARBA00023004"/>
    </source>
</evidence>
<dbReference type="STRING" id="1838286.Verru16b_02685"/>
<dbReference type="OrthoDB" id="145213at2"/>
<evidence type="ECO:0000259" key="7">
    <source>
        <dbReference type="PROSITE" id="PS51007"/>
    </source>
</evidence>
<name>A0A1D8AXJ1_9BACT</name>
<dbReference type="SUPFAM" id="SSF63829">
    <property type="entry name" value="Calcium-dependent phosphotriesterase"/>
    <property type="match status" value="1"/>
</dbReference>
<dbReference type="PROSITE" id="PS51007">
    <property type="entry name" value="CYTC"/>
    <property type="match status" value="1"/>
</dbReference>
<gene>
    <name evidence="8" type="ORF">Verru16b_02685</name>
</gene>
<feature type="compositionally biased region" description="Pro residues" evidence="5">
    <location>
        <begin position="90"/>
        <end position="99"/>
    </location>
</feature>
<dbReference type="Proteomes" id="UP000095228">
    <property type="component" value="Chromosome"/>
</dbReference>
<dbReference type="GO" id="GO:0020037">
    <property type="term" value="F:heme binding"/>
    <property type="evidence" value="ECO:0007669"/>
    <property type="project" value="InterPro"/>
</dbReference>
<feature type="region of interest" description="Disordered" evidence="5">
    <location>
        <begin position="85"/>
        <end position="110"/>
    </location>
</feature>
<keyword evidence="9" id="KW-1185">Reference proteome</keyword>
<evidence type="ECO:0000256" key="2">
    <source>
        <dbReference type="ARBA" id="ARBA00022723"/>
    </source>
</evidence>
<evidence type="ECO:0000256" key="4">
    <source>
        <dbReference type="PROSITE-ProRule" id="PRU00433"/>
    </source>
</evidence>
<accession>A0A1D8AXJ1</accession>
<dbReference type="InterPro" id="IPR009056">
    <property type="entry name" value="Cyt_c-like_dom"/>
</dbReference>
<evidence type="ECO:0000313" key="9">
    <source>
        <dbReference type="Proteomes" id="UP000095228"/>
    </source>
</evidence>
<dbReference type="GO" id="GO:0046872">
    <property type="term" value="F:metal ion binding"/>
    <property type="evidence" value="ECO:0007669"/>
    <property type="project" value="UniProtKB-KW"/>
</dbReference>
<dbReference type="Gene3D" id="1.10.760.10">
    <property type="entry name" value="Cytochrome c-like domain"/>
    <property type="match status" value="1"/>
</dbReference>
<evidence type="ECO:0000256" key="1">
    <source>
        <dbReference type="ARBA" id="ARBA00022617"/>
    </source>
</evidence>
<feature type="domain" description="Cytochrome c" evidence="7">
    <location>
        <begin position="855"/>
        <end position="1050"/>
    </location>
</feature>
<feature type="signal peptide" evidence="6">
    <location>
        <begin position="1"/>
        <end position="25"/>
    </location>
</feature>
<keyword evidence="6" id="KW-0732">Signal</keyword>
<sequence length="1050" mass="114932">MTVKNMKLMGWAGLGVPVLLLLAQAAPPAADPAPVYPAGGMQPPYGPLSPELSRTVQAADTGNPPSRFGRLMSRQWAYGATWTRENLRPVPNPHPAPEPQPRRDHPFDVAVSGDGTKVYISLLGSEMRPGSEVAVYDVATDRITRRIPLKLAGQAVAPGSAPMRLHLHPDGRHLFVGNRFSNFISVIDTRRDEVVLEIPLDFYAQGMTFSADGRTAWVANRYLDEVFVLDIDPTAEPFSARMRVIGGLDDQAYFAAGGVGAVLQEYCGTTGCHDTKRGGFVAGADLKASFISALDHVVPGRSVESRLLRAVTRTRDGGYADTMPLYASHANKTVVFGDPARDAGYQAIARWIDGTQIGPGIDVGNPRSKPSIVALGTDGHHLFVGNTGTQDISIVDTRLNREVGGIYIQNVVNELKIIRSPATGDDWLFVTTMGVGFGTAKERDPWGGETWDNTNAASQYTVWRNPETAAVFAKEKQEILGPFEATDGTASFKFRDIQNDYLMINVSRLGIPATPPADGLRYLLRADRYESHRGWVRYTSDTAESMLPDTKGDIPPDLMRVVGALPDKAVVVGDRIFVAMQGSGEVQELRVNPDAPDPSDILTPIRNYGTGAQPFGIAAGVPGTISEGKLFVANFYGSSLSVIDRATGVSLERPTDPALVKLPLGVTSAERGEFLVHTSAFTSDNDQSCVSCHYRELSDGRGWGVSQIQGQEYLAGQTKVGNLVEGTTMLPPQQKSLWAIQPFFLEGSLSVYDPRSMLMEHCPADDFKAEVARGEDYRWLEAHTPVLAVQDVQSKTTSSADNESNLEERRAEFFRRTSLKYFGKTFVLRDFQRFVGEWQAHEPRLMPNPYDQAAASINRGRALYNHPQLGCASCHPAPHFAKKDFPGNPRQVVPPQVPLSVRDTGFTLISMHRLDYLAGIRRDLEPWDAGRAETPDQNQHITPLQLRGAWDRPPLFLHNAMARSLREVVAAPGVPGLRWFKYEPLFGGSPERPGRREIGFNETYMILKGTNAAKVHLQTGGRIASDAHGGTSQLTPTQIDDLVNYLESIE</sequence>
<dbReference type="SUPFAM" id="SSF50974">
    <property type="entry name" value="Nitrous oxide reductase, N-terminal domain"/>
    <property type="match status" value="1"/>
</dbReference>
<dbReference type="AlphaFoldDB" id="A0A1D8AXJ1"/>
<dbReference type="EMBL" id="CP016094">
    <property type="protein sequence ID" value="AOS45602.1"/>
    <property type="molecule type" value="Genomic_DNA"/>
</dbReference>
<evidence type="ECO:0000313" key="8">
    <source>
        <dbReference type="EMBL" id="AOS45602.1"/>
    </source>
</evidence>
<proteinExistence type="predicted"/>
<keyword evidence="1 4" id="KW-0349">Heme</keyword>
<dbReference type="KEGG" id="obg:Verru16b_02685"/>
<reference evidence="8 9" key="1">
    <citation type="submission" date="2016-06" db="EMBL/GenBank/DDBJ databases">
        <title>Three novel species with peptidoglycan cell walls form the new genus Lacunisphaera gen. nov. in the family Opitutaceae of the verrucomicrobial subdivision 4.</title>
        <authorList>
            <person name="Rast P."/>
            <person name="Gloeckner I."/>
            <person name="Jogler M."/>
            <person name="Boedeker C."/>
            <person name="Jeske O."/>
            <person name="Wiegand S."/>
            <person name="Reinhardt R."/>
            <person name="Schumann P."/>
            <person name="Rohde M."/>
            <person name="Spring S."/>
            <person name="Gloeckner F.O."/>
            <person name="Jogler C."/>
        </authorList>
    </citation>
    <scope>NUCLEOTIDE SEQUENCE [LARGE SCALE GENOMIC DNA]</scope>
    <source>
        <strain evidence="8 9">IG16b</strain>
    </source>
</reference>
<dbReference type="InterPro" id="IPR015943">
    <property type="entry name" value="WD40/YVTN_repeat-like_dom_sf"/>
</dbReference>
<dbReference type="PANTHER" id="PTHR47197:SF3">
    <property type="entry name" value="DIHYDRO-HEME D1 DEHYDROGENASE"/>
    <property type="match status" value="1"/>
</dbReference>
<organism evidence="8 9">
    <name type="scientific">Lacunisphaera limnophila</name>
    <dbReference type="NCBI Taxonomy" id="1838286"/>
    <lineage>
        <taxon>Bacteria</taxon>
        <taxon>Pseudomonadati</taxon>
        <taxon>Verrucomicrobiota</taxon>
        <taxon>Opitutia</taxon>
        <taxon>Opitutales</taxon>
        <taxon>Opitutaceae</taxon>
        <taxon>Lacunisphaera</taxon>
    </lineage>
</organism>
<dbReference type="GO" id="GO:0009055">
    <property type="term" value="F:electron transfer activity"/>
    <property type="evidence" value="ECO:0007669"/>
    <property type="project" value="InterPro"/>
</dbReference>